<dbReference type="PRINTS" id="PR00344">
    <property type="entry name" value="BCTRLSENSOR"/>
</dbReference>
<dbReference type="InterPro" id="IPR005467">
    <property type="entry name" value="His_kinase_dom"/>
</dbReference>
<dbReference type="CDD" id="cd00082">
    <property type="entry name" value="HisKA"/>
    <property type="match status" value="1"/>
</dbReference>
<evidence type="ECO:0000256" key="10">
    <source>
        <dbReference type="ARBA" id="ARBA00022840"/>
    </source>
</evidence>
<dbReference type="SMART" id="SM00388">
    <property type="entry name" value="HisKA"/>
    <property type="match status" value="1"/>
</dbReference>
<comment type="caution">
    <text evidence="16">The sequence shown here is derived from an EMBL/GenBank/DDBJ whole genome shotgun (WGS) entry which is preliminary data.</text>
</comment>
<feature type="coiled-coil region" evidence="13">
    <location>
        <begin position="336"/>
        <end position="398"/>
    </location>
</feature>
<feature type="transmembrane region" description="Helical" evidence="14">
    <location>
        <begin position="27"/>
        <end position="45"/>
    </location>
</feature>
<keyword evidence="11 14" id="KW-1133">Transmembrane helix</keyword>
<proteinExistence type="predicted"/>
<dbReference type="GO" id="GO:0000155">
    <property type="term" value="F:phosphorelay sensor kinase activity"/>
    <property type="evidence" value="ECO:0007669"/>
    <property type="project" value="InterPro"/>
</dbReference>
<dbReference type="InterPro" id="IPR036890">
    <property type="entry name" value="HATPase_C_sf"/>
</dbReference>
<keyword evidence="5" id="KW-0597">Phosphoprotein</keyword>
<dbReference type="AlphaFoldDB" id="A0A4Q7MGV7"/>
<dbReference type="GO" id="GO:0005886">
    <property type="term" value="C:plasma membrane"/>
    <property type="evidence" value="ECO:0007669"/>
    <property type="project" value="UniProtKB-SubCell"/>
</dbReference>
<comment type="subcellular location">
    <subcellularLocation>
        <location evidence="2">Cell membrane</location>
        <topology evidence="2">Multi-pass membrane protein</topology>
    </subcellularLocation>
</comment>
<protein>
    <recommendedName>
        <fullName evidence="3">histidine kinase</fullName>
        <ecNumber evidence="3">2.7.13.3</ecNumber>
    </recommendedName>
</protein>
<dbReference type="RefSeq" id="WP_130487508.1">
    <property type="nucleotide sequence ID" value="NZ_CBCSEB010000001.1"/>
</dbReference>
<evidence type="ECO:0000256" key="9">
    <source>
        <dbReference type="ARBA" id="ARBA00022777"/>
    </source>
</evidence>
<dbReference type="InterPro" id="IPR003594">
    <property type="entry name" value="HATPase_dom"/>
</dbReference>
<evidence type="ECO:0000313" key="17">
    <source>
        <dbReference type="Proteomes" id="UP000292039"/>
    </source>
</evidence>
<evidence type="ECO:0000259" key="15">
    <source>
        <dbReference type="PROSITE" id="PS50109"/>
    </source>
</evidence>
<dbReference type="Proteomes" id="UP000292039">
    <property type="component" value="Unassembled WGS sequence"/>
</dbReference>
<dbReference type="SUPFAM" id="SSF103190">
    <property type="entry name" value="Sensory domain-like"/>
    <property type="match status" value="1"/>
</dbReference>
<name>A0A4Q7MGV7_9BURK</name>
<dbReference type="InterPro" id="IPR029151">
    <property type="entry name" value="Sensor-like_sf"/>
</dbReference>
<dbReference type="Gene3D" id="1.10.287.130">
    <property type="match status" value="1"/>
</dbReference>
<dbReference type="PIRSF" id="PIRSF036431">
    <property type="entry name" value="STHK_DctB"/>
    <property type="match status" value="1"/>
</dbReference>
<sequence>MSQPPASLYPPSSLDMPGLARRLRREWLVLGVAACVALVLAFWLAGNASRTQTLAALQERLDSLAHSQADVISNIRKKYRALPFVLAQDPEFRHVLSGQSGADAVQALNHKLERLAQETGASVLYLVNEQGETLAASNWNRPENFVGQNFLFRPYVTQALKTGQAEYFALGTSSHRPGLYFSRRLEMPQAATAGVIIAKLEFLQLEEEWQRYQDTLFVTDADGVVILSSRPEWLFMTDGSLPAPRRQALMSAQPFGDAPLQALPLRRQNQGGAALLLDNAETYLEDQAGIEDSRWTLHALAPTRSQLARHTTTARLTAILAVVALLALAALWLQRNQRAREHAAQQSNQRRELERLVEERTEALRHANRQLENEMKALQASRARARELREQLEQADKLSFLGQIAAGVAHEINQPVAALRMYAANSRTYVERRDPDGISRTLDAIDKLTDRIGLITSQLCHYSRKTEEESADISVREALDNALLLLAHRARRQGVELDIHGVPPNLSVRAAQVRLEQVFTNLIRNSLDALGEQPGGRIVMHACASDGVAEIHLQDNGPGISAEMRARLFMPFASGRSEGLGLGLLISHDLIHAFGGKLEERSQPGAGAHFVITLPLSQS</sequence>
<dbReference type="SUPFAM" id="SSF55874">
    <property type="entry name" value="ATPase domain of HSP90 chaperone/DNA topoisomerase II/histidine kinase"/>
    <property type="match status" value="1"/>
</dbReference>
<dbReference type="Pfam" id="PF00512">
    <property type="entry name" value="HisKA"/>
    <property type="match status" value="1"/>
</dbReference>
<evidence type="ECO:0000256" key="13">
    <source>
        <dbReference type="SAM" id="Coils"/>
    </source>
</evidence>
<evidence type="ECO:0000256" key="11">
    <source>
        <dbReference type="ARBA" id="ARBA00022989"/>
    </source>
</evidence>
<dbReference type="InterPro" id="IPR036097">
    <property type="entry name" value="HisK_dim/P_sf"/>
</dbReference>
<keyword evidence="9 16" id="KW-0418">Kinase</keyword>
<organism evidence="16 17">
    <name type="scientific">Kerstersia gyiorum</name>
    <dbReference type="NCBI Taxonomy" id="206506"/>
    <lineage>
        <taxon>Bacteria</taxon>
        <taxon>Pseudomonadati</taxon>
        <taxon>Pseudomonadota</taxon>
        <taxon>Betaproteobacteria</taxon>
        <taxon>Burkholderiales</taxon>
        <taxon>Alcaligenaceae</taxon>
        <taxon>Kerstersia</taxon>
    </lineage>
</organism>
<feature type="domain" description="Histidine kinase" evidence="15">
    <location>
        <begin position="407"/>
        <end position="618"/>
    </location>
</feature>
<evidence type="ECO:0000256" key="12">
    <source>
        <dbReference type="ARBA" id="ARBA00023012"/>
    </source>
</evidence>
<dbReference type="EC" id="2.7.13.3" evidence="3"/>
<keyword evidence="8" id="KW-0547">Nucleotide-binding</keyword>
<dbReference type="PANTHER" id="PTHR43065">
    <property type="entry name" value="SENSOR HISTIDINE KINASE"/>
    <property type="match status" value="1"/>
</dbReference>
<dbReference type="Pfam" id="PF02518">
    <property type="entry name" value="HATPase_c"/>
    <property type="match status" value="1"/>
</dbReference>
<keyword evidence="14" id="KW-0472">Membrane</keyword>
<keyword evidence="6" id="KW-0808">Transferase</keyword>
<dbReference type="PANTHER" id="PTHR43065:SF46">
    <property type="entry name" value="C4-DICARBOXYLATE TRANSPORT SENSOR PROTEIN DCTB"/>
    <property type="match status" value="1"/>
</dbReference>
<comment type="catalytic activity">
    <reaction evidence="1">
        <text>ATP + protein L-histidine = ADP + protein N-phospho-L-histidine.</text>
        <dbReference type="EC" id="2.7.13.3"/>
    </reaction>
</comment>
<keyword evidence="13" id="KW-0175">Coiled coil</keyword>
<evidence type="ECO:0000256" key="8">
    <source>
        <dbReference type="ARBA" id="ARBA00022741"/>
    </source>
</evidence>
<keyword evidence="4" id="KW-1003">Cell membrane</keyword>
<feature type="transmembrane region" description="Helical" evidence="14">
    <location>
        <begin position="314"/>
        <end position="333"/>
    </location>
</feature>
<dbReference type="SUPFAM" id="SSF47384">
    <property type="entry name" value="Homodimeric domain of signal transducing histidine kinase"/>
    <property type="match status" value="1"/>
</dbReference>
<dbReference type="Gene3D" id="6.10.250.3020">
    <property type="match status" value="1"/>
</dbReference>
<dbReference type="GO" id="GO:0005524">
    <property type="term" value="F:ATP binding"/>
    <property type="evidence" value="ECO:0007669"/>
    <property type="project" value="UniProtKB-KW"/>
</dbReference>
<evidence type="ECO:0000256" key="14">
    <source>
        <dbReference type="SAM" id="Phobius"/>
    </source>
</evidence>
<evidence type="ECO:0000313" key="16">
    <source>
        <dbReference type="EMBL" id="RZS67525.1"/>
    </source>
</evidence>
<dbReference type="Gene3D" id="3.30.450.20">
    <property type="entry name" value="PAS domain"/>
    <property type="match status" value="2"/>
</dbReference>
<keyword evidence="7 14" id="KW-0812">Transmembrane</keyword>
<accession>A0A4Q7MGV7</accession>
<keyword evidence="12" id="KW-0902">Two-component regulatory system</keyword>
<evidence type="ECO:0000256" key="5">
    <source>
        <dbReference type="ARBA" id="ARBA00022553"/>
    </source>
</evidence>
<evidence type="ECO:0000256" key="2">
    <source>
        <dbReference type="ARBA" id="ARBA00004651"/>
    </source>
</evidence>
<gene>
    <name evidence="16" type="ORF">EV679_2751</name>
</gene>
<evidence type="ECO:0000256" key="6">
    <source>
        <dbReference type="ARBA" id="ARBA00022679"/>
    </source>
</evidence>
<evidence type="ECO:0000256" key="7">
    <source>
        <dbReference type="ARBA" id="ARBA00022692"/>
    </source>
</evidence>
<dbReference type="InterPro" id="IPR003661">
    <property type="entry name" value="HisK_dim/P_dom"/>
</dbReference>
<dbReference type="InterPro" id="IPR004358">
    <property type="entry name" value="Sig_transdc_His_kin-like_C"/>
</dbReference>
<reference evidence="16 17" key="1">
    <citation type="submission" date="2019-02" db="EMBL/GenBank/DDBJ databases">
        <title>Genomic Encyclopedia of Type Strains, Phase IV (KMG-IV): sequencing the most valuable type-strain genomes for metagenomic binning, comparative biology and taxonomic classification.</title>
        <authorList>
            <person name="Goeker M."/>
        </authorList>
    </citation>
    <scope>NUCLEOTIDE SEQUENCE [LARGE SCALE GENOMIC DNA]</scope>
    <source>
        <strain evidence="16 17">DSM 16618</strain>
    </source>
</reference>
<dbReference type="SMART" id="SM00387">
    <property type="entry name" value="HATPase_c"/>
    <property type="match status" value="1"/>
</dbReference>
<dbReference type="Gene3D" id="3.30.565.10">
    <property type="entry name" value="Histidine kinase-like ATPase, C-terminal domain"/>
    <property type="match status" value="1"/>
</dbReference>
<evidence type="ECO:0000256" key="3">
    <source>
        <dbReference type="ARBA" id="ARBA00012438"/>
    </source>
</evidence>
<dbReference type="EMBL" id="SGWZ01000004">
    <property type="protein sequence ID" value="RZS67525.1"/>
    <property type="molecule type" value="Genomic_DNA"/>
</dbReference>
<evidence type="ECO:0000256" key="4">
    <source>
        <dbReference type="ARBA" id="ARBA00022475"/>
    </source>
</evidence>
<dbReference type="InterPro" id="IPR017055">
    <property type="entry name" value="Sig_transdc_His_kinase_DctB"/>
</dbReference>
<keyword evidence="10" id="KW-0067">ATP-binding</keyword>
<evidence type="ECO:0000256" key="1">
    <source>
        <dbReference type="ARBA" id="ARBA00000085"/>
    </source>
</evidence>
<dbReference type="PROSITE" id="PS50109">
    <property type="entry name" value="HIS_KIN"/>
    <property type="match status" value="1"/>
</dbReference>